<feature type="region of interest" description="Disordered" evidence="1">
    <location>
        <begin position="227"/>
        <end position="263"/>
    </location>
</feature>
<feature type="region of interest" description="Disordered" evidence="1">
    <location>
        <begin position="828"/>
        <end position="865"/>
    </location>
</feature>
<dbReference type="Proteomes" id="UP000076580">
    <property type="component" value="Chromosome 03"/>
</dbReference>
<dbReference type="GeneID" id="63718785"/>
<accession>A0A151GAT0</accession>
<feature type="compositionally biased region" description="Low complexity" evidence="1">
    <location>
        <begin position="777"/>
        <end position="796"/>
    </location>
</feature>
<dbReference type="STRING" id="98403.A0A151GAT0"/>
<protein>
    <submittedName>
        <fullName evidence="2">Gastric mucin-like protein</fullName>
    </submittedName>
</protein>
<comment type="caution">
    <text evidence="2">The sequence shown here is derived from an EMBL/GenBank/DDBJ whole genome shotgun (WGS) entry which is preliminary data.</text>
</comment>
<proteinExistence type="predicted"/>
<evidence type="ECO:0000313" key="3">
    <source>
        <dbReference type="Proteomes" id="UP000076580"/>
    </source>
</evidence>
<feature type="region of interest" description="Disordered" evidence="1">
    <location>
        <begin position="762"/>
        <end position="796"/>
    </location>
</feature>
<name>A0A151GAT0_DRECN</name>
<gene>
    <name evidence="2" type="ORF">DCS_06142</name>
</gene>
<feature type="region of interest" description="Disordered" evidence="1">
    <location>
        <begin position="394"/>
        <end position="428"/>
    </location>
</feature>
<evidence type="ECO:0000313" key="2">
    <source>
        <dbReference type="EMBL" id="KYK54185.1"/>
    </source>
</evidence>
<sequence length="966" mass="104843">MARHASGLLGGIVAFEGRPETVSTQLRLLPTSPLLLILPSVQCYLPVDYPDRDFDAREHVRQVQDAFTARNEAARAFLQGSTPTNKRLVFMNGGAPSAQALCIKAIMKYETFGAKAEAAAIFDHLVRDGLAGLRRGPGHSIGRNSAGPVSNERPRSGDFDDPITRAMRAADALDRQTANLQPAGDFDILACTRQRSSSLPLYGYSDEFGDAAPFLVFGARRESQCEDAVSPSAASPPIMGLDESPWQKSTRLPSAASDSPPCSPTCVGVAYSPEPVPACDEVDDLSPMSDVFSIHTIDNVVYGEASLLDMRPSVRPRSLARVKSLDRLFPASPKFRDLCTPSASWLGESEARKSRRPQSLMLVTDARDASRSRLSSIEQPRTVMINSRLSLANNAMPSRETESAAEHRPTYVDRGTDANEHSTQKPPFQPVFACTEDLVVYLKEGTPDGVLESAINSIKDGRYPLISPSPPASVSEGWHKPSGTPNSRATRRGMCSNAASEGDAAALTPSPNDGDDDSFAYAEPRSQTRRPSHVALKVTIVRSPTPLRTPPSSVVTTESEQLVHEFAIAPDQTAVAVQNSLRSILGNYFPPDTDGYHQFHFSLLPELDALWKPIFRTTGRGNLQKVVHGDMSQILAIGSQVGVKKEYSDAITGQLEKLGSKSSHLGRADRLDFRYLLANAMQAFTAQPLANQTSDNPFTNSYLLATLIVPHLETYLVLHSEVRYLLLQYPPEHLATMLALQKLVGVDLMKVAQIVDSGSKDHAPFTHIRGASIGSKPESSPNTRSSPSPRSPPDVSVSEANFLLTSAASDKDIANFVSTVWNFPADISDSEECSGPNTPERPPRPTPSTFPRPTARKVREGSCSSVSTFEREVSVSPKTLALTSPTARPDSASDTVVTFTSSEGDASRMDNAASYEDTEAEEVVAFDHIDDSDCDIDERRLMPMFLRKRISHGPNSRKALKFLGLA</sequence>
<organism evidence="2 3">
    <name type="scientific">Drechmeria coniospora</name>
    <name type="common">Nematophagous fungus</name>
    <name type="synonym">Meria coniospora</name>
    <dbReference type="NCBI Taxonomy" id="98403"/>
    <lineage>
        <taxon>Eukaryota</taxon>
        <taxon>Fungi</taxon>
        <taxon>Dikarya</taxon>
        <taxon>Ascomycota</taxon>
        <taxon>Pezizomycotina</taxon>
        <taxon>Sordariomycetes</taxon>
        <taxon>Hypocreomycetidae</taxon>
        <taxon>Hypocreales</taxon>
        <taxon>Ophiocordycipitaceae</taxon>
        <taxon>Drechmeria</taxon>
    </lineage>
</organism>
<dbReference type="AlphaFoldDB" id="A0A151GAT0"/>
<reference evidence="2 3" key="1">
    <citation type="journal article" date="2016" name="Sci. Rep.">
        <title>Insights into Adaptations to a Near-Obligate Nematode Endoparasitic Lifestyle from the Finished Genome of Drechmeria coniospora.</title>
        <authorList>
            <person name="Zhang L."/>
            <person name="Zhou Z."/>
            <person name="Guo Q."/>
            <person name="Fokkens L."/>
            <person name="Miskei M."/>
            <person name="Pocsi I."/>
            <person name="Zhang W."/>
            <person name="Chen M."/>
            <person name="Wang L."/>
            <person name="Sun Y."/>
            <person name="Donzelli B.G."/>
            <person name="Gibson D.M."/>
            <person name="Nelson D.R."/>
            <person name="Luo J.G."/>
            <person name="Rep M."/>
            <person name="Liu H."/>
            <person name="Yang S."/>
            <person name="Wang J."/>
            <person name="Krasnoff S.B."/>
            <person name="Xu Y."/>
            <person name="Molnar I."/>
            <person name="Lin M."/>
        </authorList>
    </citation>
    <scope>NUCLEOTIDE SEQUENCE [LARGE SCALE GENOMIC DNA]</scope>
    <source>
        <strain evidence="2 3">ARSEF 6962</strain>
    </source>
</reference>
<evidence type="ECO:0000256" key="1">
    <source>
        <dbReference type="SAM" id="MobiDB-lite"/>
    </source>
</evidence>
<feature type="compositionally biased region" description="Basic and acidic residues" evidence="1">
    <location>
        <begin position="399"/>
        <end position="423"/>
    </location>
</feature>
<feature type="region of interest" description="Disordered" evidence="1">
    <location>
        <begin position="136"/>
        <end position="158"/>
    </location>
</feature>
<dbReference type="EMBL" id="LAYC01000003">
    <property type="protein sequence ID" value="KYK54185.1"/>
    <property type="molecule type" value="Genomic_DNA"/>
</dbReference>
<dbReference type="InParanoid" id="A0A151GAT0"/>
<feature type="region of interest" description="Disordered" evidence="1">
    <location>
        <begin position="467"/>
        <end position="527"/>
    </location>
</feature>
<dbReference type="RefSeq" id="XP_040653537.1">
    <property type="nucleotide sequence ID" value="XM_040803433.1"/>
</dbReference>
<keyword evidence="3" id="KW-1185">Reference proteome</keyword>